<dbReference type="Pfam" id="PF19397">
    <property type="entry name" value="DUF5972"/>
    <property type="match status" value="1"/>
</dbReference>
<comment type="caution">
    <text evidence="1">The sequence shown here is derived from an EMBL/GenBank/DDBJ whole genome shotgun (WGS) entry which is preliminary data.</text>
</comment>
<protein>
    <recommendedName>
        <fullName evidence="3">Lasso RiPP family leader peptide-containing protein</fullName>
    </recommendedName>
</protein>
<proteinExistence type="predicted"/>
<evidence type="ECO:0008006" key="3">
    <source>
        <dbReference type="Google" id="ProtNLM"/>
    </source>
</evidence>
<dbReference type="AlphaFoldDB" id="A0A841S6F3"/>
<evidence type="ECO:0000313" key="2">
    <source>
        <dbReference type="Proteomes" id="UP000553957"/>
    </source>
</evidence>
<sequence>MREEEPKKEYERPTLTHQGEFGRVTAGAVGGRREIGGAWLGL</sequence>
<dbReference type="Proteomes" id="UP000553957">
    <property type="component" value="Unassembled WGS sequence"/>
</dbReference>
<organism evidence="1 2">
    <name type="scientific">Kribbella sandramycini</name>
    <dbReference type="NCBI Taxonomy" id="60450"/>
    <lineage>
        <taxon>Bacteria</taxon>
        <taxon>Bacillati</taxon>
        <taxon>Actinomycetota</taxon>
        <taxon>Actinomycetes</taxon>
        <taxon>Propionibacteriales</taxon>
        <taxon>Kribbellaceae</taxon>
        <taxon>Kribbella</taxon>
    </lineage>
</organism>
<dbReference type="InterPro" id="IPR046015">
    <property type="entry name" value="DUF5972"/>
</dbReference>
<evidence type="ECO:0000313" key="1">
    <source>
        <dbReference type="EMBL" id="MBB6564974.1"/>
    </source>
</evidence>
<gene>
    <name evidence="1" type="ORF">HNR71_000611</name>
</gene>
<accession>A0A841S6F3</accession>
<dbReference type="EMBL" id="JACHKF010000001">
    <property type="protein sequence ID" value="MBB6564974.1"/>
    <property type="molecule type" value="Genomic_DNA"/>
</dbReference>
<dbReference type="RefSeq" id="WP_238355314.1">
    <property type="nucleotide sequence ID" value="NZ_BAAAGT010000001.1"/>
</dbReference>
<name>A0A841S6F3_9ACTN</name>
<reference evidence="1 2" key="1">
    <citation type="submission" date="2020-08" db="EMBL/GenBank/DDBJ databases">
        <title>Sequencing the genomes of 1000 actinobacteria strains.</title>
        <authorList>
            <person name="Klenk H.-P."/>
        </authorList>
    </citation>
    <scope>NUCLEOTIDE SEQUENCE [LARGE SCALE GENOMIC DNA]</scope>
    <source>
        <strain evidence="1 2">DSM 15626</strain>
    </source>
</reference>